<organism evidence="1">
    <name type="scientific">Rhipicephalus zambeziensis</name>
    <dbReference type="NCBI Taxonomy" id="60191"/>
    <lineage>
        <taxon>Eukaryota</taxon>
        <taxon>Metazoa</taxon>
        <taxon>Ecdysozoa</taxon>
        <taxon>Arthropoda</taxon>
        <taxon>Chelicerata</taxon>
        <taxon>Arachnida</taxon>
        <taxon>Acari</taxon>
        <taxon>Parasitiformes</taxon>
        <taxon>Ixodida</taxon>
        <taxon>Ixodoidea</taxon>
        <taxon>Ixodidae</taxon>
        <taxon>Rhipicephalinae</taxon>
        <taxon>Rhipicephalus</taxon>
        <taxon>Rhipicephalus</taxon>
    </lineage>
</organism>
<dbReference type="EMBL" id="GFPF01002086">
    <property type="protein sequence ID" value="MAA13232.1"/>
    <property type="molecule type" value="Transcribed_RNA"/>
</dbReference>
<reference evidence="1" key="1">
    <citation type="journal article" date="2017" name="Parasit. Vectors">
        <title>Sialotranscriptomics of Rhipicephalus zambeziensis reveals intricate expression profiles of secretory proteins and suggests tight temporal transcriptional regulation during blood-feeding.</title>
        <authorList>
            <person name="de Castro M.H."/>
            <person name="de Klerk D."/>
            <person name="Pienaar R."/>
            <person name="Rees D.J.G."/>
            <person name="Mans B.J."/>
        </authorList>
    </citation>
    <scope>NUCLEOTIDE SEQUENCE</scope>
    <source>
        <tissue evidence="1">Salivary glands</tissue>
    </source>
</reference>
<name>A0A224YHF4_9ACAR</name>
<sequence length="100" mass="11555">MQLRGRRSERLRLNFGQLGLFNVHPMHGFRRHRNAVDPRGISISGLVVSIAQRHRGQATTVGDCSVCCSYCTYYSMFFFFFGSVKMTNYANLNWVVRFVL</sequence>
<dbReference type="AlphaFoldDB" id="A0A224YHF4"/>
<protein>
    <submittedName>
        <fullName evidence="1">Uncharacterized protein</fullName>
    </submittedName>
</protein>
<proteinExistence type="predicted"/>
<accession>A0A224YHF4</accession>
<evidence type="ECO:0000313" key="1">
    <source>
        <dbReference type="EMBL" id="MAA13232.1"/>
    </source>
</evidence>